<name>A0ABW0TIX5_9BACL</name>
<dbReference type="InterPro" id="IPR036661">
    <property type="entry name" value="Luciferase-like_sf"/>
</dbReference>
<evidence type="ECO:0000313" key="3">
    <source>
        <dbReference type="Proteomes" id="UP001596109"/>
    </source>
</evidence>
<feature type="domain" description="Luciferase-like" evidence="1">
    <location>
        <begin position="1"/>
        <end position="297"/>
    </location>
</feature>
<accession>A0ABW0TIX5</accession>
<dbReference type="GO" id="GO:0016491">
    <property type="term" value="F:oxidoreductase activity"/>
    <property type="evidence" value="ECO:0007669"/>
    <property type="project" value="UniProtKB-KW"/>
</dbReference>
<keyword evidence="2" id="KW-0560">Oxidoreductase</keyword>
<keyword evidence="3" id="KW-1185">Reference proteome</keyword>
<dbReference type="PANTHER" id="PTHR30137">
    <property type="entry name" value="LUCIFERASE-LIKE MONOOXYGENASE"/>
    <property type="match status" value="1"/>
</dbReference>
<evidence type="ECO:0000259" key="1">
    <source>
        <dbReference type="Pfam" id="PF00296"/>
    </source>
</evidence>
<dbReference type="PANTHER" id="PTHR30137:SF6">
    <property type="entry name" value="LUCIFERASE-LIKE MONOOXYGENASE"/>
    <property type="match status" value="1"/>
</dbReference>
<protein>
    <submittedName>
        <fullName evidence="2">LLM class flavin-dependent oxidoreductase</fullName>
        <ecNumber evidence="2">1.-.-.-</ecNumber>
    </submittedName>
</protein>
<dbReference type="InterPro" id="IPR011251">
    <property type="entry name" value="Luciferase-like_dom"/>
</dbReference>
<dbReference type="InterPro" id="IPR050766">
    <property type="entry name" value="Bact_Lucif_Oxidored"/>
</dbReference>
<sequence>MELGLFTVFDNYKEKLGRSHEQLLNEVLEQTVLADELGYSSVWFAEHHFSEYGILTTPTLLLAAAAERTKNIRLGVSIVTLPFKNPIQVAEDYALLDVLSNGRVNLGLGSGYLPHEFAGFGVEGKDKALRFNDSLAVIEKAWTGEEFSHDGDYYQFSNIKLEVVPKQKKVPIWIGTLSQRGAEYVGQMGYNIMGVPYVASSSIAELKTIITGYKAARKDAGHEESEVKVPLALHTFVAETREEAERISKEHVNLYLDTRQYGRSAQFEDLEAKEQLLIGTPDEVIERIKKYQDAGCEHIMMLMNFGGIPHEEVMKSMKLVAEKVMPAFDQSKQAVLS</sequence>
<dbReference type="SUPFAM" id="SSF51679">
    <property type="entry name" value="Bacterial luciferase-like"/>
    <property type="match status" value="1"/>
</dbReference>
<dbReference type="Proteomes" id="UP001596109">
    <property type="component" value="Unassembled WGS sequence"/>
</dbReference>
<comment type="caution">
    <text evidence="2">The sequence shown here is derived from an EMBL/GenBank/DDBJ whole genome shotgun (WGS) entry which is preliminary data.</text>
</comment>
<proteinExistence type="predicted"/>
<evidence type="ECO:0000313" key="2">
    <source>
        <dbReference type="EMBL" id="MFC5588696.1"/>
    </source>
</evidence>
<dbReference type="Gene3D" id="3.20.20.30">
    <property type="entry name" value="Luciferase-like domain"/>
    <property type="match status" value="1"/>
</dbReference>
<organism evidence="2 3">
    <name type="scientific">Sporosarcina soli</name>
    <dbReference type="NCBI Taxonomy" id="334736"/>
    <lineage>
        <taxon>Bacteria</taxon>
        <taxon>Bacillati</taxon>
        <taxon>Bacillota</taxon>
        <taxon>Bacilli</taxon>
        <taxon>Bacillales</taxon>
        <taxon>Caryophanaceae</taxon>
        <taxon>Sporosarcina</taxon>
    </lineage>
</organism>
<dbReference type="EC" id="1.-.-.-" evidence="2"/>
<dbReference type="Pfam" id="PF00296">
    <property type="entry name" value="Bac_luciferase"/>
    <property type="match status" value="1"/>
</dbReference>
<gene>
    <name evidence="2" type="ORF">ACFPRA_07350</name>
</gene>
<dbReference type="RefSeq" id="WP_381432207.1">
    <property type="nucleotide sequence ID" value="NZ_JBHSNO010000005.1"/>
</dbReference>
<dbReference type="EMBL" id="JBHSNO010000005">
    <property type="protein sequence ID" value="MFC5588696.1"/>
    <property type="molecule type" value="Genomic_DNA"/>
</dbReference>
<reference evidence="3" key="1">
    <citation type="journal article" date="2019" name="Int. J. Syst. Evol. Microbiol.">
        <title>The Global Catalogue of Microorganisms (GCM) 10K type strain sequencing project: providing services to taxonomists for standard genome sequencing and annotation.</title>
        <authorList>
            <consortium name="The Broad Institute Genomics Platform"/>
            <consortium name="The Broad Institute Genome Sequencing Center for Infectious Disease"/>
            <person name="Wu L."/>
            <person name="Ma J."/>
        </authorList>
    </citation>
    <scope>NUCLEOTIDE SEQUENCE [LARGE SCALE GENOMIC DNA]</scope>
    <source>
        <strain evidence="3">CGMCC 4.1434</strain>
    </source>
</reference>